<evidence type="ECO:0000256" key="11">
    <source>
        <dbReference type="RuleBase" id="RU000304"/>
    </source>
</evidence>
<dbReference type="FunFam" id="3.30.200.20:FF:000009">
    <property type="entry name" value="Glycogen synthase kinase-3 beta"/>
    <property type="match status" value="1"/>
</dbReference>
<dbReference type="GO" id="GO:0009742">
    <property type="term" value="P:brassinosteroid mediated signaling pathway"/>
    <property type="evidence" value="ECO:0007669"/>
    <property type="project" value="TreeGrafter"/>
</dbReference>
<evidence type="ECO:0000256" key="7">
    <source>
        <dbReference type="ARBA" id="ARBA00022840"/>
    </source>
</evidence>
<evidence type="ECO:0000256" key="9">
    <source>
        <dbReference type="ARBA" id="ARBA00048679"/>
    </source>
</evidence>
<evidence type="ECO:0000256" key="1">
    <source>
        <dbReference type="ARBA" id="ARBA00005527"/>
    </source>
</evidence>
<evidence type="ECO:0000256" key="2">
    <source>
        <dbReference type="ARBA" id="ARBA00012513"/>
    </source>
</evidence>
<keyword evidence="13" id="KW-1185">Reference proteome</keyword>
<reference evidence="14" key="2">
    <citation type="submission" date="2025-08" db="UniProtKB">
        <authorList>
            <consortium name="RefSeq"/>
        </authorList>
    </citation>
    <scope>IDENTIFICATION</scope>
    <source>
        <tissue evidence="14">Young leaves</tissue>
    </source>
</reference>
<comment type="similarity">
    <text evidence="1">Belongs to the protein kinase superfamily. CMGC Ser/Thr protein kinase family. GSK-3 subfamily.</text>
</comment>
<evidence type="ECO:0000256" key="10">
    <source>
        <dbReference type="PROSITE-ProRule" id="PRU10141"/>
    </source>
</evidence>
<dbReference type="GO" id="GO:0005634">
    <property type="term" value="C:nucleus"/>
    <property type="evidence" value="ECO:0007669"/>
    <property type="project" value="TreeGrafter"/>
</dbReference>
<dbReference type="InterPro" id="IPR017441">
    <property type="entry name" value="Protein_kinase_ATP_BS"/>
</dbReference>
<dbReference type="SMART" id="SM00220">
    <property type="entry name" value="S_TKc"/>
    <property type="match status" value="1"/>
</dbReference>
<organism evidence="13 14">
    <name type="scientific">Phoenix dactylifera</name>
    <name type="common">Date palm</name>
    <dbReference type="NCBI Taxonomy" id="42345"/>
    <lineage>
        <taxon>Eukaryota</taxon>
        <taxon>Viridiplantae</taxon>
        <taxon>Streptophyta</taxon>
        <taxon>Embryophyta</taxon>
        <taxon>Tracheophyta</taxon>
        <taxon>Spermatophyta</taxon>
        <taxon>Magnoliopsida</taxon>
        <taxon>Liliopsida</taxon>
        <taxon>Arecaceae</taxon>
        <taxon>Coryphoideae</taxon>
        <taxon>Phoeniceae</taxon>
        <taxon>Phoenix</taxon>
    </lineage>
</organism>
<dbReference type="InterPro" id="IPR039192">
    <property type="entry name" value="STKc_GSK3"/>
</dbReference>
<dbReference type="Gene3D" id="1.10.510.10">
    <property type="entry name" value="Transferase(Phosphotransferase) domain 1"/>
    <property type="match status" value="1"/>
</dbReference>
<dbReference type="GO" id="GO:0004674">
    <property type="term" value="F:protein serine/threonine kinase activity"/>
    <property type="evidence" value="ECO:0007669"/>
    <property type="project" value="UniProtKB-KW"/>
</dbReference>
<dbReference type="InterPro" id="IPR050591">
    <property type="entry name" value="GSK-3"/>
</dbReference>
<reference evidence="13" key="1">
    <citation type="journal article" date="2019" name="Nat. Commun.">
        <title>Genome-wide association mapping of date palm fruit traits.</title>
        <authorList>
            <person name="Hazzouri K.M."/>
            <person name="Gros-Balthazard M."/>
            <person name="Flowers J.M."/>
            <person name="Copetti D."/>
            <person name="Lemansour A."/>
            <person name="Lebrun M."/>
            <person name="Masmoudi K."/>
            <person name="Ferrand S."/>
            <person name="Dhar M.I."/>
            <person name="Fresquez Z.A."/>
            <person name="Rosas U."/>
            <person name="Zhang J."/>
            <person name="Talag J."/>
            <person name="Lee S."/>
            <person name="Kudrna D."/>
            <person name="Powell R.F."/>
            <person name="Leitch I.J."/>
            <person name="Krueger R.R."/>
            <person name="Wing R.A."/>
            <person name="Amiri K.M.A."/>
            <person name="Purugganan M.D."/>
        </authorList>
    </citation>
    <scope>NUCLEOTIDE SEQUENCE [LARGE SCALE GENOMIC DNA]</scope>
    <source>
        <strain evidence="13">cv. Khalas</strain>
    </source>
</reference>
<name>A0A8B8J4S4_PHODC</name>
<dbReference type="FunFam" id="1.10.510.10:FF:000082">
    <property type="entry name" value="Shaggy-related protein kinase kappa"/>
    <property type="match status" value="1"/>
</dbReference>
<dbReference type="CDD" id="cd14137">
    <property type="entry name" value="STKc_GSK3"/>
    <property type="match status" value="1"/>
</dbReference>
<dbReference type="GeneID" id="103706864"/>
<dbReference type="GO" id="GO:1900458">
    <property type="term" value="P:negative regulation of brassinosteroid mediated signaling pathway"/>
    <property type="evidence" value="ECO:0007669"/>
    <property type="project" value="UniProtKB-ARBA"/>
</dbReference>
<feature type="domain" description="Protein kinase" evidence="12">
    <location>
        <begin position="66"/>
        <end position="350"/>
    </location>
</feature>
<dbReference type="Pfam" id="PF00069">
    <property type="entry name" value="Pkinase"/>
    <property type="match status" value="1"/>
</dbReference>
<feature type="binding site" evidence="10">
    <location>
        <position position="96"/>
    </location>
    <ligand>
        <name>ATP</name>
        <dbReference type="ChEBI" id="CHEBI:30616"/>
    </ligand>
</feature>
<dbReference type="InterPro" id="IPR000719">
    <property type="entry name" value="Prot_kinase_dom"/>
</dbReference>
<evidence type="ECO:0000259" key="12">
    <source>
        <dbReference type="PROSITE" id="PS50011"/>
    </source>
</evidence>
<dbReference type="Proteomes" id="UP000228380">
    <property type="component" value="Chromosome 4"/>
</dbReference>
<evidence type="ECO:0000313" key="13">
    <source>
        <dbReference type="Proteomes" id="UP000228380"/>
    </source>
</evidence>
<dbReference type="Gene3D" id="3.30.200.20">
    <property type="entry name" value="Phosphorylase Kinase, domain 1"/>
    <property type="match status" value="1"/>
</dbReference>
<keyword evidence="7 10" id="KW-0067">ATP-binding</keyword>
<comment type="catalytic activity">
    <reaction evidence="9">
        <text>L-seryl-[protein] + ATP = O-phospho-L-seryl-[protein] + ADP + H(+)</text>
        <dbReference type="Rhea" id="RHEA:17989"/>
        <dbReference type="Rhea" id="RHEA-COMP:9863"/>
        <dbReference type="Rhea" id="RHEA-COMP:11604"/>
        <dbReference type="ChEBI" id="CHEBI:15378"/>
        <dbReference type="ChEBI" id="CHEBI:29999"/>
        <dbReference type="ChEBI" id="CHEBI:30616"/>
        <dbReference type="ChEBI" id="CHEBI:83421"/>
        <dbReference type="ChEBI" id="CHEBI:456216"/>
        <dbReference type="EC" id="2.7.11.1"/>
    </reaction>
</comment>
<accession>A0A8B8J4S4</accession>
<evidence type="ECO:0000313" key="14">
    <source>
        <dbReference type="RefSeq" id="XP_026660367.2"/>
    </source>
</evidence>
<sequence length="372" mass="41877">MASLPPLGPHHQPDLQALNLAAAPRRPEMAEDKQASVVEGNDQVTGHIISTTIGGKNGEPKQTISYMAERVVGTGSFGIVFQAKCLETGETVAIKKVLQDRRYKNRELQLMRAMDHPNVISLKHCFFSTTSRDELFLNLVMEYVPETLYRVLRHYSNVNQRMPLIYVKLYTYQLFRGLAYIHTVPGVCHRDVKPQNVLVDPLTHQVKLCDFGSAKVLVKGEANISYICSRYYRAPELIFGATEYATSIDIWSAGCVLAELLLGQPLFPGESAVDQLVEIIKVLGTPTREEIRCMNPNYTEFRFPQIKAHPWHKIFHKRMPPEAIDLTSRLLQYSPSLRCTALAGSSPELINKLIPEHVRRQSGLSFLHPAGT</sequence>
<comment type="catalytic activity">
    <reaction evidence="8">
        <text>L-threonyl-[protein] + ATP = O-phospho-L-threonyl-[protein] + ADP + H(+)</text>
        <dbReference type="Rhea" id="RHEA:46608"/>
        <dbReference type="Rhea" id="RHEA-COMP:11060"/>
        <dbReference type="Rhea" id="RHEA-COMP:11605"/>
        <dbReference type="ChEBI" id="CHEBI:15378"/>
        <dbReference type="ChEBI" id="CHEBI:30013"/>
        <dbReference type="ChEBI" id="CHEBI:30616"/>
        <dbReference type="ChEBI" id="CHEBI:61977"/>
        <dbReference type="ChEBI" id="CHEBI:456216"/>
        <dbReference type="EC" id="2.7.11.1"/>
    </reaction>
</comment>
<dbReference type="SUPFAM" id="SSF56112">
    <property type="entry name" value="Protein kinase-like (PK-like)"/>
    <property type="match status" value="1"/>
</dbReference>
<evidence type="ECO:0000256" key="6">
    <source>
        <dbReference type="ARBA" id="ARBA00022777"/>
    </source>
</evidence>
<dbReference type="EC" id="2.7.11.1" evidence="2"/>
<keyword evidence="4" id="KW-0808">Transferase</keyword>
<dbReference type="InterPro" id="IPR011009">
    <property type="entry name" value="Kinase-like_dom_sf"/>
</dbReference>
<dbReference type="GO" id="GO:0005524">
    <property type="term" value="F:ATP binding"/>
    <property type="evidence" value="ECO:0007669"/>
    <property type="project" value="UniProtKB-UniRule"/>
</dbReference>
<dbReference type="PROSITE" id="PS00107">
    <property type="entry name" value="PROTEIN_KINASE_ATP"/>
    <property type="match status" value="1"/>
</dbReference>
<dbReference type="InterPro" id="IPR008271">
    <property type="entry name" value="Ser/Thr_kinase_AS"/>
</dbReference>
<keyword evidence="6 14" id="KW-0418">Kinase</keyword>
<keyword evidence="5 10" id="KW-0547">Nucleotide-binding</keyword>
<protein>
    <recommendedName>
        <fullName evidence="2">non-specific serine/threonine protein kinase</fullName>
        <ecNumber evidence="2">2.7.11.1</ecNumber>
    </recommendedName>
</protein>
<keyword evidence="3 11" id="KW-0723">Serine/threonine-protein kinase</keyword>
<evidence type="ECO:0000256" key="4">
    <source>
        <dbReference type="ARBA" id="ARBA00022679"/>
    </source>
</evidence>
<evidence type="ECO:0000256" key="5">
    <source>
        <dbReference type="ARBA" id="ARBA00022741"/>
    </source>
</evidence>
<dbReference type="RefSeq" id="XP_026660367.2">
    <property type="nucleotide sequence ID" value="XM_026804566.2"/>
</dbReference>
<proteinExistence type="inferred from homology"/>
<dbReference type="PROSITE" id="PS00108">
    <property type="entry name" value="PROTEIN_KINASE_ST"/>
    <property type="match status" value="1"/>
</dbReference>
<dbReference type="AlphaFoldDB" id="A0A8B8J4S4"/>
<evidence type="ECO:0000256" key="3">
    <source>
        <dbReference type="ARBA" id="ARBA00022527"/>
    </source>
</evidence>
<dbReference type="PROSITE" id="PS50011">
    <property type="entry name" value="PROTEIN_KINASE_DOM"/>
    <property type="match status" value="1"/>
</dbReference>
<dbReference type="PANTHER" id="PTHR24057:SF5">
    <property type="entry name" value="SHAGGY-RELATED PROTEIN KINASE IOTA-RELATED"/>
    <property type="match status" value="1"/>
</dbReference>
<dbReference type="GO" id="GO:0005737">
    <property type="term" value="C:cytoplasm"/>
    <property type="evidence" value="ECO:0007669"/>
    <property type="project" value="TreeGrafter"/>
</dbReference>
<evidence type="ECO:0000256" key="8">
    <source>
        <dbReference type="ARBA" id="ARBA00047899"/>
    </source>
</evidence>
<dbReference type="PANTHER" id="PTHR24057">
    <property type="entry name" value="GLYCOGEN SYNTHASE KINASE-3 ALPHA"/>
    <property type="match status" value="1"/>
</dbReference>
<gene>
    <name evidence="14" type="primary">LOC103706864</name>
</gene>
<dbReference type="GO" id="GO:0030154">
    <property type="term" value="P:cell differentiation"/>
    <property type="evidence" value="ECO:0007669"/>
    <property type="project" value="TreeGrafter"/>
</dbReference>